<dbReference type="InterPro" id="IPR036259">
    <property type="entry name" value="MFS_trans_sf"/>
</dbReference>
<evidence type="ECO:0000256" key="6">
    <source>
        <dbReference type="SAM" id="MobiDB-lite"/>
    </source>
</evidence>
<feature type="transmembrane region" description="Helical" evidence="7">
    <location>
        <begin position="119"/>
        <end position="137"/>
    </location>
</feature>
<dbReference type="CDD" id="cd06173">
    <property type="entry name" value="MFS_MefA_like"/>
    <property type="match status" value="1"/>
</dbReference>
<keyword evidence="2" id="KW-1003">Cell membrane</keyword>
<protein>
    <submittedName>
        <fullName evidence="8">MFS transporter</fullName>
    </submittedName>
</protein>
<name>A0ABX1HAT7_9ACTN</name>
<evidence type="ECO:0000256" key="3">
    <source>
        <dbReference type="ARBA" id="ARBA00022692"/>
    </source>
</evidence>
<reference evidence="8 9" key="1">
    <citation type="submission" date="2020-04" db="EMBL/GenBank/DDBJ databases">
        <title>Phylogenetic Diversity and Antibacterial Activity against Ralstonia solanacearum of Endophytic Actinomycete Isolated from Moss.</title>
        <authorList>
            <person name="Zhuang X."/>
        </authorList>
    </citation>
    <scope>NUCLEOTIDE SEQUENCE [LARGE SCALE GENOMIC DNA]</scope>
    <source>
        <strain evidence="8 9">LD120</strain>
    </source>
</reference>
<dbReference type="PANTHER" id="PTHR23513:SF11">
    <property type="entry name" value="STAPHYLOFERRIN A TRANSPORTER"/>
    <property type="match status" value="1"/>
</dbReference>
<comment type="caution">
    <text evidence="8">The sequence shown here is derived from an EMBL/GenBank/DDBJ whole genome shotgun (WGS) entry which is preliminary data.</text>
</comment>
<proteinExistence type="predicted"/>
<organism evidence="8 9">
    <name type="scientific">Streptomyces physcomitrii</name>
    <dbReference type="NCBI Taxonomy" id="2724184"/>
    <lineage>
        <taxon>Bacteria</taxon>
        <taxon>Bacillati</taxon>
        <taxon>Actinomycetota</taxon>
        <taxon>Actinomycetes</taxon>
        <taxon>Kitasatosporales</taxon>
        <taxon>Streptomycetaceae</taxon>
        <taxon>Streptomyces</taxon>
    </lineage>
</organism>
<feature type="transmembrane region" description="Helical" evidence="7">
    <location>
        <begin position="211"/>
        <end position="229"/>
    </location>
</feature>
<evidence type="ECO:0000313" key="9">
    <source>
        <dbReference type="Proteomes" id="UP000772196"/>
    </source>
</evidence>
<evidence type="ECO:0000256" key="1">
    <source>
        <dbReference type="ARBA" id="ARBA00004651"/>
    </source>
</evidence>
<dbReference type="Proteomes" id="UP000772196">
    <property type="component" value="Unassembled WGS sequence"/>
</dbReference>
<feature type="compositionally biased region" description="Polar residues" evidence="6">
    <location>
        <begin position="1"/>
        <end position="12"/>
    </location>
</feature>
<dbReference type="SUPFAM" id="SSF103473">
    <property type="entry name" value="MFS general substrate transporter"/>
    <property type="match status" value="1"/>
</dbReference>
<evidence type="ECO:0000313" key="8">
    <source>
        <dbReference type="EMBL" id="NKI45519.1"/>
    </source>
</evidence>
<gene>
    <name evidence="8" type="ORF">HFV08_30695</name>
</gene>
<evidence type="ECO:0000256" key="2">
    <source>
        <dbReference type="ARBA" id="ARBA00022475"/>
    </source>
</evidence>
<sequence>MLSRTPANTPSYLRSGRNRGPRGPPIRTLLSVNPPPPTPREARTTYREVLADRRFRLLFWTRTLAVAAEALRIMTLSVLVFDATGSPLLGALTFGAGFLPQLAGSFFLGSLADRTRPRLLLTAGHLLGCGSAAYLGLARPPVAALLVLLSCVAVLTPVFSGVSARLVAETLTGDAYVLGRSLSNIASSAAQLAGLALGGAAVALLGARTSLLLSAGAFLLAGLAVRLGLPDLPAAAPAERVKGRGSRAVLRHSWAGSRALLADAAVRPLLLAQWLPPLFATGAESLIVPFAGEQRLPQGTAGPLLACLPVGMLLGDLAVGRLLRPATRERLVAALVVVLGLPLAGFAWHPPWPVCALLLVLSGTGFAYALGIQRRFLDAVPEARRGQAFGLLSAGLMSVQGIGPALCGVLAEFTGAGTAMALAGLATVCVAADLARRGTPAEKL</sequence>
<keyword evidence="5 7" id="KW-0472">Membrane</keyword>
<dbReference type="InterPro" id="IPR011701">
    <property type="entry name" value="MFS"/>
</dbReference>
<dbReference type="PANTHER" id="PTHR23513">
    <property type="entry name" value="INTEGRAL MEMBRANE EFFLUX PROTEIN-RELATED"/>
    <property type="match status" value="1"/>
</dbReference>
<feature type="region of interest" description="Disordered" evidence="6">
    <location>
        <begin position="1"/>
        <end position="41"/>
    </location>
</feature>
<feature type="transmembrane region" description="Helical" evidence="7">
    <location>
        <begin position="417"/>
        <end position="435"/>
    </location>
</feature>
<dbReference type="Gene3D" id="1.20.1250.20">
    <property type="entry name" value="MFS general substrate transporter like domains"/>
    <property type="match status" value="1"/>
</dbReference>
<dbReference type="Pfam" id="PF07690">
    <property type="entry name" value="MFS_1"/>
    <property type="match status" value="1"/>
</dbReference>
<keyword evidence="9" id="KW-1185">Reference proteome</keyword>
<accession>A0ABX1HAT7</accession>
<evidence type="ECO:0000256" key="4">
    <source>
        <dbReference type="ARBA" id="ARBA00022989"/>
    </source>
</evidence>
<feature type="transmembrane region" description="Helical" evidence="7">
    <location>
        <begin position="356"/>
        <end position="377"/>
    </location>
</feature>
<feature type="transmembrane region" description="Helical" evidence="7">
    <location>
        <begin position="143"/>
        <end position="164"/>
    </location>
</feature>
<feature type="transmembrane region" description="Helical" evidence="7">
    <location>
        <begin position="185"/>
        <end position="205"/>
    </location>
</feature>
<feature type="transmembrane region" description="Helical" evidence="7">
    <location>
        <begin position="57"/>
        <end position="81"/>
    </location>
</feature>
<evidence type="ECO:0000256" key="5">
    <source>
        <dbReference type="ARBA" id="ARBA00023136"/>
    </source>
</evidence>
<keyword evidence="4 7" id="KW-1133">Transmembrane helix</keyword>
<evidence type="ECO:0000256" key="7">
    <source>
        <dbReference type="SAM" id="Phobius"/>
    </source>
</evidence>
<feature type="transmembrane region" description="Helical" evidence="7">
    <location>
        <begin position="87"/>
        <end position="107"/>
    </location>
</feature>
<feature type="transmembrane region" description="Helical" evidence="7">
    <location>
        <begin position="331"/>
        <end position="350"/>
    </location>
</feature>
<comment type="subcellular location">
    <subcellularLocation>
        <location evidence="1">Cell membrane</location>
        <topology evidence="1">Multi-pass membrane protein</topology>
    </subcellularLocation>
</comment>
<feature type="transmembrane region" description="Helical" evidence="7">
    <location>
        <begin position="389"/>
        <end position="411"/>
    </location>
</feature>
<dbReference type="EMBL" id="JAAWWP010000038">
    <property type="protein sequence ID" value="NKI45519.1"/>
    <property type="molecule type" value="Genomic_DNA"/>
</dbReference>
<keyword evidence="3 7" id="KW-0812">Transmembrane</keyword>